<keyword evidence="6 10" id="KW-0547">Nucleotide-binding</keyword>
<evidence type="ECO:0000313" key="12">
    <source>
        <dbReference type="EMBL" id="HIJ99381.1"/>
    </source>
</evidence>
<evidence type="ECO:0000256" key="7">
    <source>
        <dbReference type="ARBA" id="ARBA00022840"/>
    </source>
</evidence>
<sequence length="280" mass="31668">MLRVGFLYSKIRQDEKLLLEEMRKRNLEIVKIDDKELNLSLEKQDFGIDILLERSVSHSRALYALKFFQSYGIPTINTFDVATVCGDKAYTSLALENHGIPTPKTRVAMTEESALQAMEELGWPCVIKPVTGSWARMCAKLNDKDAAEAVLEHKKVLGEYMHSIFYIQEYIEKPGRDIRAFVVGDETIAAIYRESEHWITNTSRGAIARNCEITEELNEICLKTAEAVGGGVLAMDVFEGKEGLMMNEVNYTMEFKNSVEPTGVDIPKKVIDYVVETARK</sequence>
<dbReference type="SUPFAM" id="SSF56059">
    <property type="entry name" value="Glutathione synthetase ATP-binding domain-like"/>
    <property type="match status" value="1"/>
</dbReference>
<evidence type="ECO:0000256" key="2">
    <source>
        <dbReference type="ARBA" id="ARBA00006239"/>
    </source>
</evidence>
<comment type="pathway">
    <text evidence="9">Amino-acid biosynthesis.</text>
</comment>
<feature type="domain" description="ATP-grasp" evidence="11">
    <location>
        <begin position="92"/>
        <end position="275"/>
    </location>
</feature>
<dbReference type="GO" id="GO:0005737">
    <property type="term" value="C:cytoplasm"/>
    <property type="evidence" value="ECO:0007669"/>
    <property type="project" value="TreeGrafter"/>
</dbReference>
<dbReference type="InterPro" id="IPR011761">
    <property type="entry name" value="ATP-grasp"/>
</dbReference>
<gene>
    <name evidence="12" type="primary">lysX</name>
    <name evidence="12" type="ORF">H1011_00975</name>
</gene>
<accession>A0A832V1M9</accession>
<dbReference type="Proteomes" id="UP000604391">
    <property type="component" value="Unassembled WGS sequence"/>
</dbReference>
<evidence type="ECO:0000256" key="4">
    <source>
        <dbReference type="ARBA" id="ARBA00022605"/>
    </source>
</evidence>
<keyword evidence="8" id="KW-0460">Magnesium</keyword>
<evidence type="ECO:0000256" key="9">
    <source>
        <dbReference type="ARBA" id="ARBA00029440"/>
    </source>
</evidence>
<comment type="similarity">
    <text evidence="2">Belongs to the RimK family. LysX subfamily.</text>
</comment>
<dbReference type="Gene3D" id="3.30.470.20">
    <property type="entry name" value="ATP-grasp fold, B domain"/>
    <property type="match status" value="1"/>
</dbReference>
<evidence type="ECO:0000256" key="8">
    <source>
        <dbReference type="ARBA" id="ARBA00022842"/>
    </source>
</evidence>
<dbReference type="Gene3D" id="3.40.50.20">
    <property type="match status" value="1"/>
</dbReference>
<evidence type="ECO:0000256" key="3">
    <source>
        <dbReference type="ARBA" id="ARBA00022598"/>
    </source>
</evidence>
<comment type="caution">
    <text evidence="12">The sequence shown here is derived from an EMBL/GenBank/DDBJ whole genome shotgun (WGS) entry which is preliminary data.</text>
</comment>
<keyword evidence="7 10" id="KW-0067">ATP-binding</keyword>
<dbReference type="FunFam" id="3.30.470.20:FF:000058">
    <property type="entry name" value="Alpha-aminoadipate--LysW ligase LysX protein"/>
    <property type="match status" value="1"/>
</dbReference>
<dbReference type="InterPro" id="IPR013815">
    <property type="entry name" value="ATP_grasp_subdomain_1"/>
</dbReference>
<dbReference type="InterPro" id="IPR016185">
    <property type="entry name" value="PreATP-grasp_dom_sf"/>
</dbReference>
<dbReference type="PROSITE" id="PS50975">
    <property type="entry name" value="ATP_GRASP"/>
    <property type="match status" value="1"/>
</dbReference>
<dbReference type="InterPro" id="IPR004666">
    <property type="entry name" value="Rp_bS6_RimK/Lys_biosynth_LsyX"/>
</dbReference>
<dbReference type="FunFam" id="3.30.1490.20:FF:000025">
    <property type="entry name" value="Alpha-aminoadipate--LysW ligase LysX protein"/>
    <property type="match status" value="1"/>
</dbReference>
<evidence type="ECO:0000256" key="5">
    <source>
        <dbReference type="ARBA" id="ARBA00022723"/>
    </source>
</evidence>
<dbReference type="Gene3D" id="3.30.1490.20">
    <property type="entry name" value="ATP-grasp fold, A domain"/>
    <property type="match status" value="1"/>
</dbReference>
<dbReference type="GO" id="GO:0005524">
    <property type="term" value="F:ATP binding"/>
    <property type="evidence" value="ECO:0007669"/>
    <property type="project" value="UniProtKB-UniRule"/>
</dbReference>
<evidence type="ECO:0000313" key="13">
    <source>
        <dbReference type="Proteomes" id="UP000604391"/>
    </source>
</evidence>
<dbReference type="SUPFAM" id="SSF52440">
    <property type="entry name" value="PreATP-grasp domain"/>
    <property type="match status" value="1"/>
</dbReference>
<protein>
    <submittedName>
        <fullName evidence="12">Lysine biosynthesis protein LysX</fullName>
    </submittedName>
</protein>
<dbReference type="NCBIfam" id="TIGR00768">
    <property type="entry name" value="rimK_fam"/>
    <property type="match status" value="1"/>
</dbReference>
<dbReference type="PANTHER" id="PTHR21621:SF0">
    <property type="entry name" value="BETA-CITRYLGLUTAMATE SYNTHASE B-RELATED"/>
    <property type="match status" value="1"/>
</dbReference>
<keyword evidence="5" id="KW-0479">Metal-binding</keyword>
<keyword evidence="13" id="KW-1185">Reference proteome</keyword>
<evidence type="ECO:0000256" key="10">
    <source>
        <dbReference type="PROSITE-ProRule" id="PRU00409"/>
    </source>
</evidence>
<organism evidence="12 13">
    <name type="scientific">Candidatus Undinarchaeum marinum</name>
    <dbReference type="NCBI Taxonomy" id="2756141"/>
    <lineage>
        <taxon>Archaea</taxon>
        <taxon>Candidatus Undinarchaeota</taxon>
        <taxon>Candidatus Undinarchaeia</taxon>
        <taxon>Candidatus Undinarchaeales</taxon>
        <taxon>Candidatus Undinarchaeaceae</taxon>
        <taxon>Candidatus Undinarchaeum</taxon>
    </lineage>
</organism>
<keyword evidence="3" id="KW-0436">Ligase</keyword>
<dbReference type="GO" id="GO:0018169">
    <property type="term" value="F:ribosomal S6-glutamic acid ligase activity"/>
    <property type="evidence" value="ECO:0007669"/>
    <property type="project" value="TreeGrafter"/>
</dbReference>
<keyword evidence="4" id="KW-0028">Amino-acid biosynthesis</keyword>
<evidence type="ECO:0000256" key="1">
    <source>
        <dbReference type="ARBA" id="ARBA00001946"/>
    </source>
</evidence>
<evidence type="ECO:0000259" key="11">
    <source>
        <dbReference type="PROSITE" id="PS50975"/>
    </source>
</evidence>
<evidence type="ECO:0000256" key="6">
    <source>
        <dbReference type="ARBA" id="ARBA00022741"/>
    </source>
</evidence>
<proteinExistence type="inferred from homology"/>
<dbReference type="GO" id="GO:0009432">
    <property type="term" value="P:SOS response"/>
    <property type="evidence" value="ECO:0007669"/>
    <property type="project" value="TreeGrafter"/>
</dbReference>
<reference evidence="12 13" key="1">
    <citation type="journal article" name="Nat. Commun.">
        <title>Undinarchaeota illuminate DPANN phylogeny and the impact of gene transfer on archaeal evolution.</title>
        <authorList>
            <person name="Dombrowski N."/>
            <person name="Williams T.A."/>
            <person name="Sun J."/>
            <person name="Woodcroft B.J."/>
            <person name="Lee J.H."/>
            <person name="Minh B.Q."/>
            <person name="Rinke C."/>
            <person name="Spang A."/>
        </authorList>
    </citation>
    <scope>NUCLEOTIDE SEQUENCE [LARGE SCALE GENOMIC DNA]</scope>
    <source>
        <strain evidence="12">MAG_bin17</strain>
    </source>
</reference>
<dbReference type="AlphaFoldDB" id="A0A832V1M9"/>
<comment type="cofactor">
    <cofactor evidence="1">
        <name>Mg(2+)</name>
        <dbReference type="ChEBI" id="CHEBI:18420"/>
    </cofactor>
</comment>
<dbReference type="GO" id="GO:0046872">
    <property type="term" value="F:metal ion binding"/>
    <property type="evidence" value="ECO:0007669"/>
    <property type="project" value="UniProtKB-KW"/>
</dbReference>
<dbReference type="EMBL" id="DVAD01000007">
    <property type="protein sequence ID" value="HIJ99381.1"/>
    <property type="molecule type" value="Genomic_DNA"/>
</dbReference>
<dbReference type="InterPro" id="IPR054562">
    <property type="entry name" value="LysX/ArgX_preATP_grasp"/>
</dbReference>
<dbReference type="InterPro" id="IPR013651">
    <property type="entry name" value="ATP-grasp_RimK-type"/>
</dbReference>
<dbReference type="NCBIfam" id="TIGR02144">
    <property type="entry name" value="LysX_arch"/>
    <property type="match status" value="1"/>
</dbReference>
<dbReference type="Pfam" id="PF22626">
    <property type="entry name" value="LysX_preATP_grasp"/>
    <property type="match status" value="1"/>
</dbReference>
<dbReference type="GO" id="GO:0009085">
    <property type="term" value="P:lysine biosynthetic process"/>
    <property type="evidence" value="ECO:0007669"/>
    <property type="project" value="InterPro"/>
</dbReference>
<dbReference type="PANTHER" id="PTHR21621">
    <property type="entry name" value="RIBOSOMAL PROTEIN S6 MODIFICATION PROTEIN"/>
    <property type="match status" value="1"/>
</dbReference>
<dbReference type="InterPro" id="IPR011870">
    <property type="entry name" value="LysX_arch"/>
</dbReference>
<dbReference type="Pfam" id="PF08443">
    <property type="entry name" value="RimK"/>
    <property type="match status" value="1"/>
</dbReference>
<name>A0A832V1M9_9ARCH</name>